<dbReference type="RefSeq" id="WP_145807627.1">
    <property type="nucleotide sequence ID" value="NZ_VIVK01000001.1"/>
</dbReference>
<accession>A0A561BTI5</accession>
<sequence>MIRVLVVDDQMLVRAGLRLLVDNADDLEVIGEAGTGREALALAREQKPDVILMDLQMPVMGGVETIAAIRADPLLRDVPVLVLTTFDDDDDIVDAIQAGASGYLLKDLEPDELRAAIRTALAGDAPVAPRIAKLMMRQIARRPARRIRDEALADLTARELDILAHVGRGLSNEEIGQALFLSPETARTYVSRLLTKLGLRDRAQLVVLAHQAGLVD</sequence>
<dbReference type="PANTHER" id="PTHR43214">
    <property type="entry name" value="TWO-COMPONENT RESPONSE REGULATOR"/>
    <property type="match status" value="1"/>
</dbReference>
<dbReference type="CDD" id="cd06170">
    <property type="entry name" value="LuxR_C_like"/>
    <property type="match status" value="1"/>
</dbReference>
<dbReference type="PANTHER" id="PTHR43214:SF24">
    <property type="entry name" value="TRANSCRIPTIONAL REGULATORY PROTEIN NARL-RELATED"/>
    <property type="match status" value="1"/>
</dbReference>
<dbReference type="InterPro" id="IPR039420">
    <property type="entry name" value="WalR-like"/>
</dbReference>
<dbReference type="Pfam" id="PF00196">
    <property type="entry name" value="GerE"/>
    <property type="match status" value="1"/>
</dbReference>
<keyword evidence="3" id="KW-0238">DNA-binding</keyword>
<evidence type="ECO:0000256" key="2">
    <source>
        <dbReference type="ARBA" id="ARBA00023015"/>
    </source>
</evidence>
<evidence type="ECO:0000259" key="7">
    <source>
        <dbReference type="PROSITE" id="PS50110"/>
    </source>
</evidence>
<dbReference type="GO" id="GO:0003677">
    <property type="term" value="F:DNA binding"/>
    <property type="evidence" value="ECO:0007669"/>
    <property type="project" value="UniProtKB-KW"/>
</dbReference>
<dbReference type="SMART" id="SM00421">
    <property type="entry name" value="HTH_LUXR"/>
    <property type="match status" value="1"/>
</dbReference>
<evidence type="ECO:0000256" key="4">
    <source>
        <dbReference type="ARBA" id="ARBA00023163"/>
    </source>
</evidence>
<dbReference type="Proteomes" id="UP000318380">
    <property type="component" value="Unassembled WGS sequence"/>
</dbReference>
<feature type="domain" description="Response regulatory" evidence="7">
    <location>
        <begin position="3"/>
        <end position="121"/>
    </location>
</feature>
<evidence type="ECO:0000256" key="3">
    <source>
        <dbReference type="ARBA" id="ARBA00023125"/>
    </source>
</evidence>
<dbReference type="PROSITE" id="PS50110">
    <property type="entry name" value="RESPONSE_REGULATORY"/>
    <property type="match status" value="1"/>
</dbReference>
<dbReference type="AlphaFoldDB" id="A0A561BTI5"/>
<evidence type="ECO:0000256" key="1">
    <source>
        <dbReference type="ARBA" id="ARBA00022553"/>
    </source>
</evidence>
<dbReference type="PRINTS" id="PR00038">
    <property type="entry name" value="HTHLUXR"/>
</dbReference>
<evidence type="ECO:0000313" key="9">
    <source>
        <dbReference type="Proteomes" id="UP000318380"/>
    </source>
</evidence>
<dbReference type="Gene3D" id="3.40.50.2300">
    <property type="match status" value="1"/>
</dbReference>
<dbReference type="InterPro" id="IPR058245">
    <property type="entry name" value="NreC/VraR/RcsB-like_REC"/>
</dbReference>
<dbReference type="CDD" id="cd17535">
    <property type="entry name" value="REC_NarL-like"/>
    <property type="match status" value="1"/>
</dbReference>
<reference evidence="8 9" key="1">
    <citation type="submission" date="2019-06" db="EMBL/GenBank/DDBJ databases">
        <title>Sequencing the genomes of 1000 actinobacteria strains.</title>
        <authorList>
            <person name="Klenk H.-P."/>
        </authorList>
    </citation>
    <scope>NUCLEOTIDE SEQUENCE [LARGE SCALE GENOMIC DNA]</scope>
    <source>
        <strain evidence="8 9">DSM 24683</strain>
    </source>
</reference>
<dbReference type="InterPro" id="IPR011006">
    <property type="entry name" value="CheY-like_superfamily"/>
</dbReference>
<dbReference type="SMART" id="SM00448">
    <property type="entry name" value="REC"/>
    <property type="match status" value="1"/>
</dbReference>
<keyword evidence="4" id="KW-0804">Transcription</keyword>
<dbReference type="InterPro" id="IPR000792">
    <property type="entry name" value="Tscrpt_reg_LuxR_C"/>
</dbReference>
<dbReference type="SUPFAM" id="SSF52172">
    <property type="entry name" value="CheY-like"/>
    <property type="match status" value="1"/>
</dbReference>
<keyword evidence="9" id="KW-1185">Reference proteome</keyword>
<dbReference type="GO" id="GO:0006355">
    <property type="term" value="P:regulation of DNA-templated transcription"/>
    <property type="evidence" value="ECO:0007669"/>
    <property type="project" value="InterPro"/>
</dbReference>
<dbReference type="OrthoDB" id="3821207at2"/>
<dbReference type="PROSITE" id="PS50043">
    <property type="entry name" value="HTH_LUXR_2"/>
    <property type="match status" value="1"/>
</dbReference>
<name>A0A561BTI5_9ACTN</name>
<evidence type="ECO:0000259" key="6">
    <source>
        <dbReference type="PROSITE" id="PS50043"/>
    </source>
</evidence>
<keyword evidence="1 5" id="KW-0597">Phosphoprotein</keyword>
<dbReference type="InterPro" id="IPR016032">
    <property type="entry name" value="Sig_transdc_resp-reg_C-effctor"/>
</dbReference>
<dbReference type="InterPro" id="IPR001789">
    <property type="entry name" value="Sig_transdc_resp-reg_receiver"/>
</dbReference>
<evidence type="ECO:0000313" key="8">
    <source>
        <dbReference type="EMBL" id="TWD82204.1"/>
    </source>
</evidence>
<protein>
    <submittedName>
        <fullName evidence="8">LuxR family two component transcriptional regulator</fullName>
    </submittedName>
</protein>
<organism evidence="8 9">
    <name type="scientific">Kribbella amoyensis</name>
    <dbReference type="NCBI Taxonomy" id="996641"/>
    <lineage>
        <taxon>Bacteria</taxon>
        <taxon>Bacillati</taxon>
        <taxon>Actinomycetota</taxon>
        <taxon>Actinomycetes</taxon>
        <taxon>Propionibacteriales</taxon>
        <taxon>Kribbellaceae</taxon>
        <taxon>Kribbella</taxon>
    </lineage>
</organism>
<dbReference type="GO" id="GO:0000160">
    <property type="term" value="P:phosphorelay signal transduction system"/>
    <property type="evidence" value="ECO:0007669"/>
    <property type="project" value="InterPro"/>
</dbReference>
<feature type="domain" description="HTH luxR-type" evidence="6">
    <location>
        <begin position="148"/>
        <end position="213"/>
    </location>
</feature>
<keyword evidence="2" id="KW-0805">Transcription regulation</keyword>
<dbReference type="EMBL" id="VIVK01000001">
    <property type="protein sequence ID" value="TWD82204.1"/>
    <property type="molecule type" value="Genomic_DNA"/>
</dbReference>
<gene>
    <name evidence="8" type="ORF">FB561_3332</name>
</gene>
<dbReference type="Pfam" id="PF00072">
    <property type="entry name" value="Response_reg"/>
    <property type="match status" value="1"/>
</dbReference>
<proteinExistence type="predicted"/>
<comment type="caution">
    <text evidence="8">The sequence shown here is derived from an EMBL/GenBank/DDBJ whole genome shotgun (WGS) entry which is preliminary data.</text>
</comment>
<feature type="modified residue" description="4-aspartylphosphate" evidence="5">
    <location>
        <position position="54"/>
    </location>
</feature>
<dbReference type="SUPFAM" id="SSF46894">
    <property type="entry name" value="C-terminal effector domain of the bipartite response regulators"/>
    <property type="match status" value="1"/>
</dbReference>
<evidence type="ECO:0000256" key="5">
    <source>
        <dbReference type="PROSITE-ProRule" id="PRU00169"/>
    </source>
</evidence>